<reference evidence="1 2" key="1">
    <citation type="submission" date="2010-03" db="EMBL/GenBank/DDBJ databases">
        <title>The genome sequence of Roseburia intestinalis XB6B4.</title>
        <authorList>
            <consortium name="metaHIT consortium -- http://www.metahit.eu/"/>
            <person name="Pajon A."/>
            <person name="Turner K."/>
            <person name="Parkhill J."/>
            <person name="Bernalier A."/>
        </authorList>
    </citation>
    <scope>NUCLEOTIDE SEQUENCE [LARGE SCALE GENOMIC DNA]</scope>
    <source>
        <strain evidence="1 2">XB6B4</strain>
    </source>
</reference>
<proteinExistence type="predicted"/>
<dbReference type="Proteomes" id="UP000008953">
    <property type="component" value="Chromosome"/>
</dbReference>
<evidence type="ECO:0000313" key="2">
    <source>
        <dbReference type="Proteomes" id="UP000008953"/>
    </source>
</evidence>
<dbReference type="EMBL" id="FP929050">
    <property type="protein sequence ID" value="CBL10906.1"/>
    <property type="molecule type" value="Genomic_DNA"/>
</dbReference>
<dbReference type="KEGG" id="rix:RO1_00710"/>
<dbReference type="AlphaFoldDB" id="D4KU66"/>
<protein>
    <submittedName>
        <fullName evidence="1">Uncharacterized protein</fullName>
    </submittedName>
</protein>
<organism evidence="1 2">
    <name type="scientific">Roseburia intestinalis XB6B4</name>
    <dbReference type="NCBI Taxonomy" id="718255"/>
    <lineage>
        <taxon>Bacteria</taxon>
        <taxon>Bacillati</taxon>
        <taxon>Bacillota</taxon>
        <taxon>Clostridia</taxon>
        <taxon>Lachnospirales</taxon>
        <taxon>Lachnospiraceae</taxon>
        <taxon>Roseburia</taxon>
    </lineage>
</organism>
<dbReference type="HOGENOM" id="CLU_3426693_0_0_9"/>
<sequence length="21" mass="2689">MFIEEFWAKEYNKNIIAWEIN</sequence>
<accession>D4KU66</accession>
<evidence type="ECO:0000313" key="1">
    <source>
        <dbReference type="EMBL" id="CBL10906.1"/>
    </source>
</evidence>
<gene>
    <name evidence="1" type="ORF">RO1_00710</name>
</gene>
<name>D4KU66_9FIRM</name>
<reference evidence="1 2" key="2">
    <citation type="submission" date="2010-03" db="EMBL/GenBank/DDBJ databases">
        <authorList>
            <person name="Pajon A."/>
        </authorList>
    </citation>
    <scope>NUCLEOTIDE SEQUENCE [LARGE SCALE GENOMIC DNA]</scope>
    <source>
        <strain evidence="1 2">XB6B4</strain>
    </source>
</reference>